<dbReference type="InterPro" id="IPR050188">
    <property type="entry name" value="RluA_PseudoU_synthase"/>
</dbReference>
<accession>A0A1S6HNP2</accession>
<dbReference type="AlphaFoldDB" id="A0A1S6HNP2"/>
<dbReference type="InterPro" id="IPR006145">
    <property type="entry name" value="PsdUridine_synth_RsuA/RluA"/>
</dbReference>
<evidence type="ECO:0000256" key="1">
    <source>
        <dbReference type="ARBA" id="ARBA00010876"/>
    </source>
</evidence>
<dbReference type="KEGG" id="spsw:Sps_01968"/>
<dbReference type="CDD" id="cd02869">
    <property type="entry name" value="PseudoU_synth_RluA_like"/>
    <property type="match status" value="1"/>
</dbReference>
<dbReference type="GO" id="GO:0000455">
    <property type="term" value="P:enzyme-directed rRNA pseudouridine synthesis"/>
    <property type="evidence" value="ECO:0007669"/>
    <property type="project" value="TreeGrafter"/>
</dbReference>
<organism evidence="3 4">
    <name type="scientific">Shewanella psychrophila</name>
    <dbReference type="NCBI Taxonomy" id="225848"/>
    <lineage>
        <taxon>Bacteria</taxon>
        <taxon>Pseudomonadati</taxon>
        <taxon>Pseudomonadota</taxon>
        <taxon>Gammaproteobacteria</taxon>
        <taxon>Alteromonadales</taxon>
        <taxon>Shewanellaceae</taxon>
        <taxon>Shewanella</taxon>
    </lineage>
</organism>
<dbReference type="Gene3D" id="3.30.2350.10">
    <property type="entry name" value="Pseudouridine synthase"/>
    <property type="match status" value="1"/>
</dbReference>
<protein>
    <submittedName>
        <fullName evidence="3">23S RNA-specific pseudouridylate synthase</fullName>
        <ecNumber evidence="3">5.4.99.28</ecNumber>
        <ecNumber evidence="3">5.4.99.29</ecNumber>
    </submittedName>
</protein>
<dbReference type="EC" id="5.4.99.28" evidence="3"/>
<dbReference type="Proteomes" id="UP000189545">
    <property type="component" value="Chromosome"/>
</dbReference>
<dbReference type="GO" id="GO:0160142">
    <property type="term" value="F:23S rRNA pseudouridine(746) synthase activity"/>
    <property type="evidence" value="ECO:0007669"/>
    <property type="project" value="UniProtKB-EC"/>
</dbReference>
<dbReference type="PANTHER" id="PTHR21600">
    <property type="entry name" value="MITOCHONDRIAL RNA PSEUDOURIDINE SYNTHASE"/>
    <property type="match status" value="1"/>
</dbReference>
<dbReference type="STRING" id="225848.Sps_01968"/>
<comment type="similarity">
    <text evidence="1">Belongs to the pseudouridine synthase RluA family.</text>
</comment>
<keyword evidence="3" id="KW-0413">Isomerase</keyword>
<dbReference type="EC" id="5.4.99.29" evidence="3"/>
<name>A0A1S6HNP2_9GAMM</name>
<evidence type="ECO:0000313" key="4">
    <source>
        <dbReference type="Proteomes" id="UP000189545"/>
    </source>
</evidence>
<dbReference type="GO" id="GO:0160151">
    <property type="term" value="F:tRNA pseudouridine(32) synthase activity"/>
    <property type="evidence" value="ECO:0007669"/>
    <property type="project" value="UniProtKB-EC"/>
</dbReference>
<feature type="domain" description="Pseudouridine synthase RsuA/RluA-like" evidence="2">
    <location>
        <begin position="94"/>
        <end position="233"/>
    </location>
</feature>
<reference evidence="3 4" key="1">
    <citation type="submission" date="2016-03" db="EMBL/GenBank/DDBJ databases">
        <title>Complete genome sequence of Shewanella psychrophila WP2, a deep sea bacterium isolated from west Pacific sediment.</title>
        <authorList>
            <person name="Xu G."/>
            <person name="Jian H."/>
        </authorList>
    </citation>
    <scope>NUCLEOTIDE SEQUENCE [LARGE SCALE GENOMIC DNA]</scope>
    <source>
        <strain evidence="3 4">WP2</strain>
    </source>
</reference>
<evidence type="ECO:0000313" key="3">
    <source>
        <dbReference type="EMBL" id="AQS37128.1"/>
    </source>
</evidence>
<gene>
    <name evidence="3" type="ORF">Sps_01968</name>
</gene>
<keyword evidence="4" id="KW-1185">Reference proteome</keyword>
<dbReference type="GO" id="GO:0003723">
    <property type="term" value="F:RNA binding"/>
    <property type="evidence" value="ECO:0007669"/>
    <property type="project" value="InterPro"/>
</dbReference>
<dbReference type="RefSeq" id="WP_077752336.1">
    <property type="nucleotide sequence ID" value="NZ_CP014782.1"/>
</dbReference>
<dbReference type="EMBL" id="CP014782">
    <property type="protein sequence ID" value="AQS37128.1"/>
    <property type="molecule type" value="Genomic_DNA"/>
</dbReference>
<dbReference type="SUPFAM" id="SSF55120">
    <property type="entry name" value="Pseudouridine synthase"/>
    <property type="match status" value="1"/>
</dbReference>
<evidence type="ECO:0000259" key="2">
    <source>
        <dbReference type="Pfam" id="PF00849"/>
    </source>
</evidence>
<dbReference type="PANTHER" id="PTHR21600:SF87">
    <property type="entry name" value="RNA PSEUDOURIDYLATE SYNTHASE DOMAIN-CONTAINING PROTEIN 1"/>
    <property type="match status" value="1"/>
</dbReference>
<dbReference type="OrthoDB" id="9785808at2"/>
<proteinExistence type="inferred from homology"/>
<dbReference type="InterPro" id="IPR020103">
    <property type="entry name" value="PsdUridine_synth_cat_dom_sf"/>
</dbReference>
<dbReference type="Pfam" id="PF00849">
    <property type="entry name" value="PseudoU_synth_2"/>
    <property type="match status" value="1"/>
</dbReference>
<sequence length="290" mass="32683">MSQATKQQLELHITITSLDSDAASLLASETTLSKQQIKQAMNKGAVWLTRGKQTQRLRRAKRALKLGDELHLYYNQEVLNHKVDAPELIFDGGQYSIWYKPYAMLCQGSKWGDHTTINRYAETHLTPERPAFIIHRLDRAATGLVLIGHSKKTTAALAKLFELRQLDKYYQVIVEGQFNSGVSESVTIETDVDGKAARSHASLLAFDEEKNHSLVQVIIESGRKHQIRIHMASVGHPVVGDRLHGVAKEGEVNLQLTSCYLKFACPITGETKEFELPQRLRPKLQITEFI</sequence>